<evidence type="ECO:0000256" key="7">
    <source>
        <dbReference type="ARBA" id="ARBA00023242"/>
    </source>
</evidence>
<dbReference type="GO" id="GO:0016592">
    <property type="term" value="C:mediator complex"/>
    <property type="evidence" value="ECO:0007669"/>
    <property type="project" value="InterPro"/>
</dbReference>
<evidence type="ECO:0000256" key="8">
    <source>
        <dbReference type="ARBA" id="ARBA00025687"/>
    </source>
</evidence>
<keyword evidence="7 10" id="KW-0539">Nucleus</keyword>
<dbReference type="InterPro" id="IPR019095">
    <property type="entry name" value="Mediator_Med18"/>
</dbReference>
<dbReference type="GO" id="GO:0003712">
    <property type="term" value="F:transcription coregulator activity"/>
    <property type="evidence" value="ECO:0007669"/>
    <property type="project" value="InterPro"/>
</dbReference>
<accession>A0A1I7SQ41</accession>
<dbReference type="GO" id="GO:0006369">
    <property type="term" value="P:termination of RNA polymerase II transcription"/>
    <property type="evidence" value="ECO:0007669"/>
    <property type="project" value="TreeGrafter"/>
</dbReference>
<dbReference type="PANTHER" id="PTHR13321">
    <property type="entry name" value="MEDIATOR OF RNA POLYMERASE II TRANSCRIPTION, SUBUNIT 18"/>
    <property type="match status" value="1"/>
</dbReference>
<name>A0A1I7SQ41_BURXY</name>
<evidence type="ECO:0000313" key="11">
    <source>
        <dbReference type="EMBL" id="CAD5222250.1"/>
    </source>
</evidence>
<evidence type="ECO:0000256" key="4">
    <source>
        <dbReference type="ARBA" id="ARBA00019612"/>
    </source>
</evidence>
<dbReference type="eggNOG" id="KOG3264">
    <property type="taxonomic scope" value="Eukaryota"/>
</dbReference>
<dbReference type="Pfam" id="PF09637">
    <property type="entry name" value="Med18"/>
    <property type="match status" value="2"/>
</dbReference>
<evidence type="ECO:0000313" key="12">
    <source>
        <dbReference type="Proteomes" id="UP000095284"/>
    </source>
</evidence>
<organism evidence="12 14">
    <name type="scientific">Bursaphelenchus xylophilus</name>
    <name type="common">Pinewood nematode worm</name>
    <name type="synonym">Aphelenchoides xylophilus</name>
    <dbReference type="NCBI Taxonomy" id="6326"/>
    <lineage>
        <taxon>Eukaryota</taxon>
        <taxon>Metazoa</taxon>
        <taxon>Ecdysozoa</taxon>
        <taxon>Nematoda</taxon>
        <taxon>Chromadorea</taxon>
        <taxon>Rhabditida</taxon>
        <taxon>Tylenchina</taxon>
        <taxon>Tylenchomorpha</taxon>
        <taxon>Aphelenchoidea</taxon>
        <taxon>Aphelenchoididae</taxon>
        <taxon>Bursaphelenchus</taxon>
    </lineage>
</organism>
<keyword evidence="10" id="KW-0010">Activator</keyword>
<dbReference type="SMR" id="A0A1I7SQ41"/>
<comment type="subcellular location">
    <subcellularLocation>
        <location evidence="1 10">Nucleus</location>
    </subcellularLocation>
</comment>
<evidence type="ECO:0000313" key="13">
    <source>
        <dbReference type="Proteomes" id="UP000659654"/>
    </source>
</evidence>
<evidence type="ECO:0000256" key="9">
    <source>
        <dbReference type="ARBA" id="ARBA00032012"/>
    </source>
</evidence>
<keyword evidence="13" id="KW-1185">Reference proteome</keyword>
<comment type="subunit">
    <text evidence="3 10">Component of the Mediator complex.</text>
</comment>
<dbReference type="Gene3D" id="2.40.320.10">
    <property type="entry name" value="Hypothetical Protein Pfu-838710-001"/>
    <property type="match status" value="1"/>
</dbReference>
<dbReference type="Proteomes" id="UP000095284">
    <property type="component" value="Unplaced"/>
</dbReference>
<evidence type="ECO:0000256" key="5">
    <source>
        <dbReference type="ARBA" id="ARBA00023015"/>
    </source>
</evidence>
<dbReference type="FunFam" id="2.40.320.10:FF:000013">
    <property type="entry name" value="Mediator of RNA polymerase II transcription subunit 18"/>
    <property type="match status" value="1"/>
</dbReference>
<reference evidence="14" key="1">
    <citation type="submission" date="2016-11" db="UniProtKB">
        <authorList>
            <consortium name="WormBaseParasite"/>
        </authorList>
    </citation>
    <scope>IDENTIFICATION</scope>
</reference>
<comment type="function">
    <text evidence="8 10">Component of the Mediator complex, a coactivator involved in the regulated transcription of nearly all RNA polymerase II-dependent genes. Mediator functions as a bridge to convey information from gene-specific regulatory proteins to the basal RNA polymerase II transcription machinery. Mediator is recruited to promoters by direct interactions with regulatory proteins and serves as a scaffold for the assembly of a functional preinitiation complex with RNA polymerase II and the general transcription factors.</text>
</comment>
<keyword evidence="6 10" id="KW-0804">Transcription</keyword>
<evidence type="ECO:0000256" key="10">
    <source>
        <dbReference type="RuleBase" id="RU364150"/>
    </source>
</evidence>
<evidence type="ECO:0000256" key="1">
    <source>
        <dbReference type="ARBA" id="ARBA00004123"/>
    </source>
</evidence>
<protein>
    <recommendedName>
        <fullName evidence="4 10">Mediator of RNA polymerase II transcription subunit 18</fullName>
    </recommendedName>
    <alternativeName>
        <fullName evidence="9 10">Mediator complex subunit 18</fullName>
    </alternativeName>
</protein>
<comment type="similarity">
    <text evidence="2 10">Belongs to the Mediator complex subunit 18 family.</text>
</comment>
<dbReference type="EMBL" id="CAJFCV020000003">
    <property type="protein sequence ID" value="CAG9109578.1"/>
    <property type="molecule type" value="Genomic_DNA"/>
</dbReference>
<dbReference type="Proteomes" id="UP000582659">
    <property type="component" value="Unassembled WGS sequence"/>
</dbReference>
<evidence type="ECO:0000256" key="2">
    <source>
        <dbReference type="ARBA" id="ARBA00009814"/>
    </source>
</evidence>
<sequence>MATTSKDQLPSTMTGLPSGYGQYKNQELVLYGSIKEAFKEHLLQRLNGLCDPERQKFSEHEMVFTLKAGEAPVQVRMRRRMYGDVFSWHCKYIGSQEPDPKCPVIVRKCIDSCINSTNMMEFLKALGLRMDYEYLTDGVIYTWGNIRIVVARITYTTKTGRYDQESRTRFAEESLFVEASTVLPEQADYMPAAKQLRDFADQLEPLCKLEKSDY</sequence>
<reference evidence="11" key="2">
    <citation type="submission" date="2020-09" db="EMBL/GenBank/DDBJ databases">
        <authorList>
            <person name="Kikuchi T."/>
        </authorList>
    </citation>
    <scope>NUCLEOTIDE SEQUENCE</scope>
    <source>
        <strain evidence="11">Ka4C1</strain>
    </source>
</reference>
<proteinExistence type="inferred from homology"/>
<dbReference type="EMBL" id="CAJFDI010000003">
    <property type="protein sequence ID" value="CAD5222250.1"/>
    <property type="molecule type" value="Genomic_DNA"/>
</dbReference>
<dbReference type="WBParaSite" id="BXY_1518600.1">
    <property type="protein sequence ID" value="BXY_1518600.1"/>
    <property type="gene ID" value="BXY_1518600"/>
</dbReference>
<evidence type="ECO:0000256" key="3">
    <source>
        <dbReference type="ARBA" id="ARBA00011837"/>
    </source>
</evidence>
<dbReference type="GO" id="GO:0006357">
    <property type="term" value="P:regulation of transcription by RNA polymerase II"/>
    <property type="evidence" value="ECO:0007669"/>
    <property type="project" value="InterPro"/>
</dbReference>
<evidence type="ECO:0000256" key="6">
    <source>
        <dbReference type="ARBA" id="ARBA00023163"/>
    </source>
</evidence>
<gene>
    <name evidence="10" type="primary">MED18</name>
    <name evidence="11" type="ORF">BXYJ_LOCUS7218</name>
</gene>
<dbReference type="PANTHER" id="PTHR13321:SF2">
    <property type="entry name" value="MEDIATOR OF RNA POLYMERASE II TRANSCRIPTION SUBUNIT 18"/>
    <property type="match status" value="1"/>
</dbReference>
<dbReference type="Proteomes" id="UP000659654">
    <property type="component" value="Unassembled WGS sequence"/>
</dbReference>
<dbReference type="GO" id="GO:0070847">
    <property type="term" value="C:core mediator complex"/>
    <property type="evidence" value="ECO:0007669"/>
    <property type="project" value="TreeGrafter"/>
</dbReference>
<evidence type="ECO:0000313" key="14">
    <source>
        <dbReference type="WBParaSite" id="BXY_1518600.1"/>
    </source>
</evidence>
<dbReference type="AlphaFoldDB" id="A0A1I7SQ41"/>
<dbReference type="OrthoDB" id="10018982at2759"/>
<keyword evidence="5 10" id="KW-0805">Transcription regulation</keyword>